<accession>A0A2N9FF48</accession>
<evidence type="ECO:0000256" key="8">
    <source>
        <dbReference type="PROSITE-ProRule" id="PRU00175"/>
    </source>
</evidence>
<evidence type="ECO:0000256" key="6">
    <source>
        <dbReference type="ARBA" id="ARBA00022833"/>
    </source>
</evidence>
<keyword evidence="9" id="KW-0472">Membrane</keyword>
<dbReference type="SUPFAM" id="SSF57850">
    <property type="entry name" value="RING/U-box"/>
    <property type="match status" value="1"/>
</dbReference>
<dbReference type="InterPro" id="IPR001841">
    <property type="entry name" value="Znf_RING"/>
</dbReference>
<dbReference type="GO" id="GO:0008270">
    <property type="term" value="F:zinc ion binding"/>
    <property type="evidence" value="ECO:0007669"/>
    <property type="project" value="UniProtKB-KW"/>
</dbReference>
<keyword evidence="3" id="KW-0479">Metal-binding</keyword>
<gene>
    <name evidence="11" type="ORF">FSB_LOCUS17368</name>
</gene>
<keyword evidence="4 8" id="KW-0863">Zinc-finger</keyword>
<keyword evidence="5" id="KW-0833">Ubl conjugation pathway</keyword>
<evidence type="ECO:0000256" key="7">
    <source>
        <dbReference type="ARBA" id="ARBA00024209"/>
    </source>
</evidence>
<evidence type="ECO:0000256" key="9">
    <source>
        <dbReference type="SAM" id="Phobius"/>
    </source>
</evidence>
<evidence type="ECO:0000256" key="2">
    <source>
        <dbReference type="ARBA" id="ARBA00012483"/>
    </source>
</evidence>
<evidence type="ECO:0000256" key="1">
    <source>
        <dbReference type="ARBA" id="ARBA00000900"/>
    </source>
</evidence>
<keyword evidence="6" id="KW-0862">Zinc</keyword>
<evidence type="ECO:0000256" key="4">
    <source>
        <dbReference type="ARBA" id="ARBA00022771"/>
    </source>
</evidence>
<sequence length="184" mass="21136">MEHNFFDYAPNPVQSFPPQPPPTAPTAFILFAVVLFFLYGIFSILFNFYNCFCRSSVYDLTEQVNEEALISNFLCQGIDPIIIQALPIYPYNAVNNKYLQNECTVCLCDFHHNEPVKLIPFCKHVFHPDCLNKWLSSHMTCPVCRSTSFFESDERLEVIIDDGGFKGVTRRQEPTLLLPTDPEP</sequence>
<dbReference type="EC" id="2.3.2.27" evidence="2"/>
<protein>
    <recommendedName>
        <fullName evidence="2">RING-type E3 ubiquitin transferase</fullName>
        <ecNumber evidence="2">2.3.2.27</ecNumber>
    </recommendedName>
</protein>
<dbReference type="GO" id="GO:0061630">
    <property type="term" value="F:ubiquitin protein ligase activity"/>
    <property type="evidence" value="ECO:0007669"/>
    <property type="project" value="UniProtKB-EC"/>
</dbReference>
<dbReference type="Gene3D" id="3.30.40.10">
    <property type="entry name" value="Zinc/RING finger domain, C3HC4 (zinc finger)"/>
    <property type="match status" value="1"/>
</dbReference>
<dbReference type="AlphaFoldDB" id="A0A2N9FF48"/>
<comment type="similarity">
    <text evidence="7">Belongs to the RING-type zinc finger family. ATL subfamily.</text>
</comment>
<dbReference type="EMBL" id="OIVN01001071">
    <property type="protein sequence ID" value="SPC89486.1"/>
    <property type="molecule type" value="Genomic_DNA"/>
</dbReference>
<proteinExistence type="inferred from homology"/>
<dbReference type="SMART" id="SM00184">
    <property type="entry name" value="RING"/>
    <property type="match status" value="1"/>
</dbReference>
<evidence type="ECO:0000256" key="5">
    <source>
        <dbReference type="ARBA" id="ARBA00022786"/>
    </source>
</evidence>
<keyword evidence="9" id="KW-1133">Transmembrane helix</keyword>
<dbReference type="PANTHER" id="PTHR14155">
    <property type="entry name" value="RING FINGER DOMAIN-CONTAINING"/>
    <property type="match status" value="1"/>
</dbReference>
<comment type="catalytic activity">
    <reaction evidence="1">
        <text>S-ubiquitinyl-[E2 ubiquitin-conjugating enzyme]-L-cysteine + [acceptor protein]-L-lysine = [E2 ubiquitin-conjugating enzyme]-L-cysteine + N(6)-ubiquitinyl-[acceptor protein]-L-lysine.</text>
        <dbReference type="EC" id="2.3.2.27"/>
    </reaction>
</comment>
<evidence type="ECO:0000256" key="3">
    <source>
        <dbReference type="ARBA" id="ARBA00022723"/>
    </source>
</evidence>
<dbReference type="InterPro" id="IPR053238">
    <property type="entry name" value="RING-H2_zinc_finger"/>
</dbReference>
<name>A0A2N9FF48_FAGSY</name>
<dbReference type="Pfam" id="PF13639">
    <property type="entry name" value="zf-RING_2"/>
    <property type="match status" value="1"/>
</dbReference>
<feature type="transmembrane region" description="Helical" evidence="9">
    <location>
        <begin position="27"/>
        <end position="49"/>
    </location>
</feature>
<keyword evidence="9" id="KW-0812">Transmembrane</keyword>
<dbReference type="PROSITE" id="PS50089">
    <property type="entry name" value="ZF_RING_2"/>
    <property type="match status" value="1"/>
</dbReference>
<reference evidence="11" key="1">
    <citation type="submission" date="2018-02" db="EMBL/GenBank/DDBJ databases">
        <authorList>
            <person name="Cohen D.B."/>
            <person name="Kent A.D."/>
        </authorList>
    </citation>
    <scope>NUCLEOTIDE SEQUENCE</scope>
</reference>
<evidence type="ECO:0000259" key="10">
    <source>
        <dbReference type="PROSITE" id="PS50089"/>
    </source>
</evidence>
<evidence type="ECO:0000313" key="11">
    <source>
        <dbReference type="EMBL" id="SPC89486.1"/>
    </source>
</evidence>
<organism evidence="11">
    <name type="scientific">Fagus sylvatica</name>
    <name type="common">Beechnut</name>
    <dbReference type="NCBI Taxonomy" id="28930"/>
    <lineage>
        <taxon>Eukaryota</taxon>
        <taxon>Viridiplantae</taxon>
        <taxon>Streptophyta</taxon>
        <taxon>Embryophyta</taxon>
        <taxon>Tracheophyta</taxon>
        <taxon>Spermatophyta</taxon>
        <taxon>Magnoliopsida</taxon>
        <taxon>eudicotyledons</taxon>
        <taxon>Gunneridae</taxon>
        <taxon>Pentapetalae</taxon>
        <taxon>rosids</taxon>
        <taxon>fabids</taxon>
        <taxon>Fagales</taxon>
        <taxon>Fagaceae</taxon>
        <taxon>Fagus</taxon>
    </lineage>
</organism>
<dbReference type="InterPro" id="IPR013083">
    <property type="entry name" value="Znf_RING/FYVE/PHD"/>
</dbReference>
<feature type="domain" description="RING-type" evidence="10">
    <location>
        <begin position="103"/>
        <end position="145"/>
    </location>
</feature>
<dbReference type="PANTHER" id="PTHR14155:SF627">
    <property type="entry name" value="OS06G0192800 PROTEIN"/>
    <property type="match status" value="1"/>
</dbReference>